<proteinExistence type="predicted"/>
<gene>
    <name evidence="2" type="ORF">JYP50_00645</name>
</gene>
<dbReference type="RefSeq" id="WP_206558520.1">
    <property type="nucleotide sequence ID" value="NZ_JAFKCZ010000001.1"/>
</dbReference>
<keyword evidence="3" id="KW-1185">Reference proteome</keyword>
<evidence type="ECO:0000256" key="1">
    <source>
        <dbReference type="SAM" id="MobiDB-lite"/>
    </source>
</evidence>
<dbReference type="EMBL" id="JAFKCZ010000001">
    <property type="protein sequence ID" value="MBN7795077.1"/>
    <property type="molecule type" value="Genomic_DNA"/>
</dbReference>
<dbReference type="AlphaFoldDB" id="A0A939IKL2"/>
<accession>A0A939IKL2</accession>
<sequence>MKLLIRASLAAGLAVVALGVHRFHFTTDDLHLKESARGSRPAPCEAGAAGVMRCLFSLDTREPFRIRLPDSDKPVTLSGVNAPQRLAVGDYQDGPVRGQVLLDYQLITPLNLPGISGSMQFVAPFAVTTQGSGAFWYLGMFNIDLQSGHTRHLASEFLGDRVHIEAIDVKTPFDPPYSVTLSIKTRTAAQSMAEAPAEPVQRTFQLDHDSLQPSSQ</sequence>
<reference evidence="2" key="1">
    <citation type="submission" date="2021-02" db="EMBL/GenBank/DDBJ databases">
        <title>PHA producing bacteria isolated from coastal sediment in Guangdong, Shenzhen.</title>
        <authorList>
            <person name="Zheng W."/>
            <person name="Yu S."/>
            <person name="Huang Y."/>
        </authorList>
    </citation>
    <scope>NUCLEOTIDE SEQUENCE</scope>
    <source>
        <strain evidence="2">TN14-10</strain>
    </source>
</reference>
<dbReference type="Proteomes" id="UP000664303">
    <property type="component" value="Unassembled WGS sequence"/>
</dbReference>
<comment type="caution">
    <text evidence="2">The sequence shown here is derived from an EMBL/GenBank/DDBJ whole genome shotgun (WGS) entry which is preliminary data.</text>
</comment>
<protein>
    <submittedName>
        <fullName evidence="2">Uncharacterized protein</fullName>
    </submittedName>
</protein>
<feature type="region of interest" description="Disordered" evidence="1">
    <location>
        <begin position="192"/>
        <end position="216"/>
    </location>
</feature>
<evidence type="ECO:0000313" key="3">
    <source>
        <dbReference type="Proteomes" id="UP000664303"/>
    </source>
</evidence>
<name>A0A939IKL2_9GAMM</name>
<organism evidence="2 3">
    <name type="scientific">Parahaliea mediterranea</name>
    <dbReference type="NCBI Taxonomy" id="651086"/>
    <lineage>
        <taxon>Bacteria</taxon>
        <taxon>Pseudomonadati</taxon>
        <taxon>Pseudomonadota</taxon>
        <taxon>Gammaproteobacteria</taxon>
        <taxon>Cellvibrionales</taxon>
        <taxon>Halieaceae</taxon>
        <taxon>Parahaliea</taxon>
    </lineage>
</organism>
<evidence type="ECO:0000313" key="2">
    <source>
        <dbReference type="EMBL" id="MBN7795077.1"/>
    </source>
</evidence>